<feature type="transmembrane region" description="Helical" evidence="1">
    <location>
        <begin position="223"/>
        <end position="245"/>
    </location>
</feature>
<dbReference type="EMBL" id="FLRE01001777">
    <property type="protein sequence ID" value="SBT57185.1"/>
    <property type="molecule type" value="Genomic_DNA"/>
</dbReference>
<evidence type="ECO:0000313" key="5">
    <source>
        <dbReference type="Proteomes" id="UP000078555"/>
    </source>
</evidence>
<keyword evidence="5" id="KW-1185">Reference proteome</keyword>
<keyword evidence="1" id="KW-0472">Membrane</keyword>
<dbReference type="Proteomes" id="UP000078555">
    <property type="component" value="Unassembled WGS sequence"/>
</dbReference>
<proteinExistence type="predicted"/>
<keyword evidence="1" id="KW-1133">Transmembrane helix</keyword>
<dbReference type="AlphaFoldDB" id="A0A1A9AKN5"/>
<reference evidence="4 5" key="2">
    <citation type="submission" date="2016-05" db="EMBL/GenBank/DDBJ databases">
        <authorList>
            <person name="Naeem Raeece"/>
        </authorList>
    </citation>
    <scope>NUCLEOTIDE SEQUENCE [LARGE SCALE GENOMIC DNA]</scope>
</reference>
<organism evidence="2 4">
    <name type="scientific">Plasmodium ovale wallikeri</name>
    <dbReference type="NCBI Taxonomy" id="864142"/>
    <lineage>
        <taxon>Eukaryota</taxon>
        <taxon>Sar</taxon>
        <taxon>Alveolata</taxon>
        <taxon>Apicomplexa</taxon>
        <taxon>Aconoidasida</taxon>
        <taxon>Haemosporida</taxon>
        <taxon>Plasmodiidae</taxon>
        <taxon>Plasmodium</taxon>
        <taxon>Plasmodium (Plasmodium)</taxon>
    </lineage>
</organism>
<gene>
    <name evidence="3" type="ORF">POVWA1_083470</name>
    <name evidence="2" type="ORF">POVWA2_077840</name>
</gene>
<keyword evidence="1" id="KW-0812">Transmembrane</keyword>
<dbReference type="EMBL" id="FLRD01001630">
    <property type="protein sequence ID" value="SBT57741.1"/>
    <property type="molecule type" value="Genomic_DNA"/>
</dbReference>
<evidence type="ECO:0000313" key="3">
    <source>
        <dbReference type="EMBL" id="SBT57741.1"/>
    </source>
</evidence>
<evidence type="ECO:0000313" key="4">
    <source>
        <dbReference type="Proteomes" id="UP000078550"/>
    </source>
</evidence>
<dbReference type="Proteomes" id="UP000078550">
    <property type="component" value="Unassembled WGS sequence"/>
</dbReference>
<dbReference type="InterPro" id="IPR008780">
    <property type="entry name" value="Plasmodium_Vir"/>
</dbReference>
<evidence type="ECO:0000313" key="2">
    <source>
        <dbReference type="EMBL" id="SBT57185.1"/>
    </source>
</evidence>
<sequence>MASHIGEKMYGYTSLFPKYSEIFEKVTIYEETMKGMYCHNIQEYLESEYGIDIEPCARISMYLNHLKSMYKQDYIENGCKFLNFWLNDLVQEKQNSGYSTLKLYEDLVKMNIDNSFLESDICSGYIEHIDNEIFKKVKELHDLYNKFYKLKNGTTSPTFNICNCADECAALYMTFENKCDGNSTYYFCNELENFRRLYNEHMKSVTTCEPLKKYLPSFQKSDISVFILTSLIIIFLLSFALFVTYKFTPYGLVLRSLVSRKTRMWDNIDEKSHQAMHTSENKNINSKEVSYHVAYHSV</sequence>
<protein>
    <submittedName>
        <fullName evidence="2">PIR Superfamily Protein</fullName>
    </submittedName>
</protein>
<evidence type="ECO:0000256" key="1">
    <source>
        <dbReference type="SAM" id="Phobius"/>
    </source>
</evidence>
<dbReference type="Pfam" id="PF05795">
    <property type="entry name" value="Plasmodium_Vir"/>
    <property type="match status" value="2"/>
</dbReference>
<reference evidence="2" key="1">
    <citation type="submission" date="2016-05" db="EMBL/GenBank/DDBJ databases">
        <authorList>
            <person name="Lavstsen T."/>
            <person name="Jespersen J.S."/>
        </authorList>
    </citation>
    <scope>NUCLEOTIDE SEQUENCE [LARGE SCALE GENOMIC DNA]</scope>
</reference>
<accession>A0A1A9AKN5</accession>
<name>A0A1A9AKN5_PLAOA</name>